<reference evidence="1" key="1">
    <citation type="journal article" date="2023" name="Mol. Biol. Evol.">
        <title>Third-Generation Sequencing Reveals the Adaptive Role of the Epigenome in Three Deep-Sea Polychaetes.</title>
        <authorList>
            <person name="Perez M."/>
            <person name="Aroh O."/>
            <person name="Sun Y."/>
            <person name="Lan Y."/>
            <person name="Juniper S.K."/>
            <person name="Young C.R."/>
            <person name="Angers B."/>
            <person name="Qian P.Y."/>
        </authorList>
    </citation>
    <scope>NUCLEOTIDE SEQUENCE</scope>
    <source>
        <strain evidence="1">R07B-5</strain>
    </source>
</reference>
<dbReference type="Proteomes" id="UP001209878">
    <property type="component" value="Unassembled WGS sequence"/>
</dbReference>
<dbReference type="EMBL" id="JAODUO010001153">
    <property type="protein sequence ID" value="KAK2170450.1"/>
    <property type="molecule type" value="Genomic_DNA"/>
</dbReference>
<sequence length="168" mass="18698">MGARRWCFYQKALATGQEPGPHRTNVGTLLAPDVAEHVKIQDTRSFIVDLLKRCTLGKTQNANESLHFVVWSKFPKSTFIDFERVVSATCSAVSQFNAGIKVKMTNLCEVMQVPSRAHLLASAEKADRRRLQQAKRQTVAASKEDRQSRFVARTRAAATSTDYAAGEL</sequence>
<proteinExistence type="predicted"/>
<comment type="caution">
    <text evidence="1">The sequence shown here is derived from an EMBL/GenBank/DDBJ whole genome shotgun (WGS) entry which is preliminary data.</text>
</comment>
<organism evidence="1 2">
    <name type="scientific">Ridgeia piscesae</name>
    <name type="common">Tubeworm</name>
    <dbReference type="NCBI Taxonomy" id="27915"/>
    <lineage>
        <taxon>Eukaryota</taxon>
        <taxon>Metazoa</taxon>
        <taxon>Spiralia</taxon>
        <taxon>Lophotrochozoa</taxon>
        <taxon>Annelida</taxon>
        <taxon>Polychaeta</taxon>
        <taxon>Sedentaria</taxon>
        <taxon>Canalipalpata</taxon>
        <taxon>Sabellida</taxon>
        <taxon>Siboglinidae</taxon>
        <taxon>Ridgeia</taxon>
    </lineage>
</organism>
<name>A0AAD9KG33_RIDPI</name>
<dbReference type="AlphaFoldDB" id="A0AAD9KG33"/>
<keyword evidence="2" id="KW-1185">Reference proteome</keyword>
<protein>
    <submittedName>
        <fullName evidence="1">Uncharacterized protein</fullName>
    </submittedName>
</protein>
<evidence type="ECO:0000313" key="2">
    <source>
        <dbReference type="Proteomes" id="UP001209878"/>
    </source>
</evidence>
<evidence type="ECO:0000313" key="1">
    <source>
        <dbReference type="EMBL" id="KAK2170450.1"/>
    </source>
</evidence>
<accession>A0AAD9KG33</accession>
<gene>
    <name evidence="1" type="ORF">NP493_1152g00019</name>
</gene>